<dbReference type="InterPro" id="IPR051210">
    <property type="entry name" value="Ub_ligase/GEF_domain"/>
</dbReference>
<dbReference type="KEGG" id="cdu:CD36_33910"/>
<dbReference type="Proteomes" id="UP000002605">
    <property type="component" value="Chromosome R"/>
</dbReference>
<keyword evidence="4" id="KW-1185">Reference proteome</keyword>
<name>B9WML8_CANDC</name>
<evidence type="ECO:0000313" key="3">
    <source>
        <dbReference type="EMBL" id="CAX40333.1"/>
    </source>
</evidence>
<organism evidence="3 4">
    <name type="scientific">Candida dubliniensis (strain CD36 / ATCC MYA-646 / CBS 7987 / NCPF 3949 / NRRL Y-17841)</name>
    <name type="common">Yeast</name>
    <dbReference type="NCBI Taxonomy" id="573826"/>
    <lineage>
        <taxon>Eukaryota</taxon>
        <taxon>Fungi</taxon>
        <taxon>Dikarya</taxon>
        <taxon>Ascomycota</taxon>
        <taxon>Saccharomycotina</taxon>
        <taxon>Pichiomycetes</taxon>
        <taxon>Debaryomycetaceae</taxon>
        <taxon>Candida/Lodderomyces clade</taxon>
        <taxon>Candida</taxon>
    </lineage>
</organism>
<keyword evidence="1" id="KW-0677">Repeat</keyword>
<dbReference type="Pfam" id="PF13540">
    <property type="entry name" value="RCC1_2"/>
    <property type="match status" value="2"/>
</dbReference>
<dbReference type="PANTHER" id="PTHR22870:SF466">
    <property type="entry name" value="ANKYRIN REPEAT-CONTAINING PROTEIN"/>
    <property type="match status" value="1"/>
</dbReference>
<dbReference type="CGD" id="CAL0000166401">
    <property type="gene designation" value="Cd36_33910"/>
</dbReference>
<gene>
    <name evidence="2" type="ordered locus">Cd36_33910</name>
    <name evidence="3" type="ORF">CD36_33910</name>
</gene>
<dbReference type="InterPro" id="IPR000408">
    <property type="entry name" value="Reg_chr_condens"/>
</dbReference>
<evidence type="ECO:0000256" key="1">
    <source>
        <dbReference type="ARBA" id="ARBA00022737"/>
    </source>
</evidence>
<dbReference type="PROSITE" id="PS00626">
    <property type="entry name" value="RCC1_2"/>
    <property type="match status" value="1"/>
</dbReference>
<dbReference type="AlphaFoldDB" id="B9WML8"/>
<proteinExistence type="predicted"/>
<dbReference type="PANTHER" id="PTHR22870">
    <property type="entry name" value="REGULATOR OF CHROMOSOME CONDENSATION"/>
    <property type="match status" value="1"/>
</dbReference>
<evidence type="ECO:0000313" key="2">
    <source>
        <dbReference type="CGD" id="CAL0000166401"/>
    </source>
</evidence>
<dbReference type="VEuPathDB" id="FungiDB:CD36_33910"/>
<dbReference type="HOGENOM" id="CLU_005210_0_0_1"/>
<dbReference type="PRINTS" id="PR00633">
    <property type="entry name" value="RCCNDNSATION"/>
</dbReference>
<dbReference type="eggNOG" id="KOG1426">
    <property type="taxonomic scope" value="Eukaryota"/>
</dbReference>
<accession>B9WML8</accession>
<dbReference type="OrthoDB" id="5370059at2759"/>
<dbReference type="SUPFAM" id="SSF50985">
    <property type="entry name" value="RCC1/BLIP-II"/>
    <property type="match status" value="1"/>
</dbReference>
<sequence length="344" mass="37151">MYSSGSEMYQLLACGSNGNYQLGINSDEDQDSLKAAFFNIDGKITSDVPGKPVKIAGGGNHTLVILDTGEVFSCGNNEFGQCGLPRAKSLSIFQKIPGDDWLDISCGWEFSILVKQNGQVYACGRGLKGELGLGKERLESELTYSATVDGFKKIESCMQHTIIQTTSSLVGWGNSRKGQLGETEDKIMWTPTTLRFGVGCIDFSLGREFTAIQTGKNSIEIFGKLSIKNIPESIGVARVEAMWSSVHVLLESNVVRSFGNNSHDQLFPDDSSVAVEEYAIGSEHGLVKSGNIVYAWGWSEHGNCGTSNVSDKVTFGYLNKLYTGSAKVVLIGAGCATSWVMVEK</sequence>
<evidence type="ECO:0000313" key="4">
    <source>
        <dbReference type="Proteomes" id="UP000002605"/>
    </source>
</evidence>
<protein>
    <submittedName>
        <fullName evidence="3">Alpha-tubulin suppressor, putative</fullName>
    </submittedName>
</protein>
<reference evidence="3 4" key="1">
    <citation type="journal article" date="2009" name="Genome Res.">
        <title>Comparative genomics of the fungal pathogens Candida dubliniensis and Candida albicans.</title>
        <authorList>
            <person name="Jackson A.P."/>
            <person name="Gamble J.A."/>
            <person name="Yeomans T."/>
            <person name="Moran G.P."/>
            <person name="Saunders D."/>
            <person name="Harris D."/>
            <person name="Aslett M."/>
            <person name="Barrell J.F."/>
            <person name="Butler G."/>
            <person name="Citiulo F."/>
            <person name="Coleman D.C."/>
            <person name="de Groot P.W.J."/>
            <person name="Goodwin T.J."/>
            <person name="Quail M.A."/>
            <person name="McQuillan J."/>
            <person name="Munro C.A."/>
            <person name="Pain A."/>
            <person name="Poulter R.T."/>
            <person name="Rajandream M.A."/>
            <person name="Renauld H."/>
            <person name="Spiering M.J."/>
            <person name="Tivey A."/>
            <person name="Gow N.A.R."/>
            <person name="Barrell B."/>
            <person name="Sullivan D.J."/>
            <person name="Berriman M."/>
        </authorList>
    </citation>
    <scope>NUCLEOTIDE SEQUENCE [LARGE SCALE GENOMIC DNA]</scope>
    <source>
        <strain evidence="4">CD36 / ATCC MYA-646 / CBS 7987 / NCPF 3949 / NRRL Y-17841</strain>
    </source>
</reference>
<dbReference type="EMBL" id="FM992695">
    <property type="protein sequence ID" value="CAX40333.1"/>
    <property type="molecule type" value="Genomic_DNA"/>
</dbReference>
<dbReference type="InterPro" id="IPR009091">
    <property type="entry name" value="RCC1/BLIP-II"/>
</dbReference>
<dbReference type="Gene3D" id="2.130.10.30">
    <property type="entry name" value="Regulator of chromosome condensation 1/beta-lactamase-inhibitor protein II"/>
    <property type="match status" value="2"/>
</dbReference>
<dbReference type="RefSeq" id="XP_002422327.1">
    <property type="nucleotide sequence ID" value="XM_002422282.1"/>
</dbReference>
<dbReference type="GeneID" id="8050288"/>